<keyword evidence="3 5" id="KW-0808">Transferase</keyword>
<comment type="caution">
    <text evidence="6">The sequence shown here is derived from an EMBL/GenBank/DDBJ whole genome shotgun (WGS) entry which is preliminary data.</text>
</comment>
<protein>
    <recommendedName>
        <fullName evidence="5">Cobalt-precorrin-5B C(1)-methyltransferase</fullName>
        <ecNumber evidence="5">2.1.1.195</ecNumber>
    </recommendedName>
    <alternativeName>
        <fullName evidence="5">Cobalt-precorrin-6A synthase</fullName>
    </alternativeName>
</protein>
<comment type="function">
    <text evidence="5">Catalyzes the methylation of C-1 in cobalt-precorrin-5B to form cobalt-precorrin-6A.</text>
</comment>
<dbReference type="GO" id="GO:0043780">
    <property type="term" value="F:cobalt-precorrin-5B C1-methyltransferase activity"/>
    <property type="evidence" value="ECO:0007669"/>
    <property type="project" value="RHEA"/>
</dbReference>
<dbReference type="EMBL" id="LWMV01000181">
    <property type="protein sequence ID" value="KZX11735.1"/>
    <property type="molecule type" value="Genomic_DNA"/>
</dbReference>
<comment type="catalytic activity">
    <reaction evidence="5">
        <text>Co-precorrin-5B + S-adenosyl-L-methionine = Co-precorrin-6A + S-adenosyl-L-homocysteine</text>
        <dbReference type="Rhea" id="RHEA:26285"/>
        <dbReference type="ChEBI" id="CHEBI:57856"/>
        <dbReference type="ChEBI" id="CHEBI:59789"/>
        <dbReference type="ChEBI" id="CHEBI:60063"/>
        <dbReference type="ChEBI" id="CHEBI:60064"/>
        <dbReference type="EC" id="2.1.1.195"/>
    </reaction>
</comment>
<dbReference type="UniPathway" id="UPA00148">
    <property type="reaction ID" value="UER00227"/>
</dbReference>
<gene>
    <name evidence="5" type="primary">cbiD</name>
    <name evidence="6" type="ORF">MBCUR_13220</name>
</gene>
<proteinExistence type="inferred from homology"/>
<evidence type="ECO:0000256" key="5">
    <source>
        <dbReference type="HAMAP-Rule" id="MF_00787"/>
    </source>
</evidence>
<dbReference type="STRING" id="49547.MBCUR_13220"/>
<evidence type="ECO:0000256" key="2">
    <source>
        <dbReference type="ARBA" id="ARBA00022603"/>
    </source>
</evidence>
<dbReference type="InterPro" id="IPR036074">
    <property type="entry name" value="CbiD_sf"/>
</dbReference>
<dbReference type="GO" id="GO:0019251">
    <property type="term" value="P:anaerobic cobalamin biosynthetic process"/>
    <property type="evidence" value="ECO:0007669"/>
    <property type="project" value="UniProtKB-UniRule"/>
</dbReference>
<dbReference type="NCBIfam" id="TIGR00312">
    <property type="entry name" value="cbiD"/>
    <property type="match status" value="1"/>
</dbReference>
<dbReference type="Gene3D" id="3.30.2110.10">
    <property type="entry name" value="CbiD-like"/>
    <property type="match status" value="1"/>
</dbReference>
<evidence type="ECO:0000256" key="4">
    <source>
        <dbReference type="ARBA" id="ARBA00022691"/>
    </source>
</evidence>
<dbReference type="EC" id="2.1.1.195" evidence="5"/>
<comment type="similarity">
    <text evidence="5">Belongs to the CbiD family.</text>
</comment>
<comment type="pathway">
    <text evidence="5">Cofactor biosynthesis; adenosylcobalamin biosynthesis; cob(II)yrinate a,c-diamide from sirohydrochlorin (anaerobic route): step 6/10.</text>
</comment>
<dbReference type="PANTHER" id="PTHR35863">
    <property type="entry name" value="COBALT-PRECORRIN-5B C(1)-METHYLTRANSFERASE"/>
    <property type="match status" value="1"/>
</dbReference>
<name>A0A162FE80_9EURY</name>
<keyword evidence="7" id="KW-1185">Reference proteome</keyword>
<accession>A0A162FE80</accession>
<keyword evidence="4 5" id="KW-0949">S-adenosyl-L-methionine</keyword>
<keyword evidence="1 5" id="KW-0169">Cobalamin biosynthesis</keyword>
<dbReference type="Proteomes" id="UP000077245">
    <property type="component" value="Unassembled WGS sequence"/>
</dbReference>
<dbReference type="PATRIC" id="fig|49547.3.peg.1415"/>
<dbReference type="PIRSF" id="PIRSF026782">
    <property type="entry name" value="CbiD"/>
    <property type="match status" value="1"/>
</dbReference>
<sequence length="380" mass="41754">MILSKSNDSMKNTPKYENFGITTGSLSTATALAALKSLLLKHDNKKAVKSINSIKSILISSPYGEIDIEISEINILDKKTAIASGFKYPYNDPDITVNHEIMAKVQIIDYDEKINGGKQERVIVTGGKGVGTVTKKGLQIPVGQSAINPVPLQMIKKNLSKILSENKIAKVEIIVPDGEEIAKKTMNPRLGIVGGISILGTTGIAKSFHEESWKKSLICQLDIADAGNFENLVFVPGNIGEKYALENLNIKKEQIIKMGNFVGFMLEEAKKRGIKKLILFGHVGKLVKIAGSIFNTANKIADGRKEIITCHASLLGAKTKTLKKLFKSKTTEDMLNILKEENIKNEVLNSISKEIIIIIKNKYQIEVELILINMKGKKIN</sequence>
<keyword evidence="2 5" id="KW-0489">Methyltransferase</keyword>
<dbReference type="Pfam" id="PF01888">
    <property type="entry name" value="CbiD"/>
    <property type="match status" value="1"/>
</dbReference>
<dbReference type="InterPro" id="IPR002748">
    <property type="entry name" value="CbiD"/>
</dbReference>
<reference evidence="6 7" key="1">
    <citation type="submission" date="2016-04" db="EMBL/GenBank/DDBJ databases">
        <title>Genome sequence of Methanobrevibacter curvatus DSM 11111.</title>
        <authorList>
            <person name="Poehlein A."/>
            <person name="Seedorf H."/>
            <person name="Daniel R."/>
        </authorList>
    </citation>
    <scope>NUCLEOTIDE SEQUENCE [LARGE SCALE GENOMIC DNA]</scope>
    <source>
        <strain evidence="6 7">DSM 11111</strain>
    </source>
</reference>
<evidence type="ECO:0000256" key="1">
    <source>
        <dbReference type="ARBA" id="ARBA00022573"/>
    </source>
</evidence>
<dbReference type="PANTHER" id="PTHR35863:SF1">
    <property type="entry name" value="COBALT-PRECORRIN-5B C(1)-METHYLTRANSFERASE"/>
    <property type="match status" value="1"/>
</dbReference>
<dbReference type="SUPFAM" id="SSF111342">
    <property type="entry name" value="CbiD-like"/>
    <property type="match status" value="1"/>
</dbReference>
<dbReference type="AlphaFoldDB" id="A0A162FE80"/>
<organism evidence="6 7">
    <name type="scientific">Methanobrevibacter curvatus</name>
    <dbReference type="NCBI Taxonomy" id="49547"/>
    <lineage>
        <taxon>Archaea</taxon>
        <taxon>Methanobacteriati</taxon>
        <taxon>Methanobacteriota</taxon>
        <taxon>Methanomada group</taxon>
        <taxon>Methanobacteria</taxon>
        <taxon>Methanobacteriales</taxon>
        <taxon>Methanobacteriaceae</taxon>
        <taxon>Methanobrevibacter</taxon>
    </lineage>
</organism>
<evidence type="ECO:0000313" key="6">
    <source>
        <dbReference type="EMBL" id="KZX11735.1"/>
    </source>
</evidence>
<dbReference type="HAMAP" id="MF_00787">
    <property type="entry name" value="CbiD"/>
    <property type="match status" value="1"/>
</dbReference>
<evidence type="ECO:0000256" key="3">
    <source>
        <dbReference type="ARBA" id="ARBA00022679"/>
    </source>
</evidence>
<evidence type="ECO:0000313" key="7">
    <source>
        <dbReference type="Proteomes" id="UP000077245"/>
    </source>
</evidence>
<dbReference type="GO" id="GO:0032259">
    <property type="term" value="P:methylation"/>
    <property type="evidence" value="ECO:0007669"/>
    <property type="project" value="UniProtKB-KW"/>
</dbReference>